<dbReference type="KEGG" id="ppp:112288498"/>
<dbReference type="AlphaFoldDB" id="A0A7I3ZS22"/>
<organism evidence="2 3">
    <name type="scientific">Physcomitrium patens</name>
    <name type="common">Spreading-leaved earth moss</name>
    <name type="synonym">Physcomitrella patens</name>
    <dbReference type="NCBI Taxonomy" id="3218"/>
    <lineage>
        <taxon>Eukaryota</taxon>
        <taxon>Viridiplantae</taxon>
        <taxon>Streptophyta</taxon>
        <taxon>Embryophyta</taxon>
        <taxon>Bryophyta</taxon>
        <taxon>Bryophytina</taxon>
        <taxon>Bryopsida</taxon>
        <taxon>Funariidae</taxon>
        <taxon>Funariales</taxon>
        <taxon>Funariaceae</taxon>
        <taxon>Physcomitrium</taxon>
    </lineage>
</organism>
<reference evidence="2 3" key="1">
    <citation type="journal article" date="2008" name="Science">
        <title>The Physcomitrella genome reveals evolutionary insights into the conquest of land by plants.</title>
        <authorList>
            <person name="Rensing S."/>
            <person name="Lang D."/>
            <person name="Zimmer A."/>
            <person name="Terry A."/>
            <person name="Salamov A."/>
            <person name="Shapiro H."/>
            <person name="Nishiyama T."/>
            <person name="Perroud P.-F."/>
            <person name="Lindquist E."/>
            <person name="Kamisugi Y."/>
            <person name="Tanahashi T."/>
            <person name="Sakakibara K."/>
            <person name="Fujita T."/>
            <person name="Oishi K."/>
            <person name="Shin-I T."/>
            <person name="Kuroki Y."/>
            <person name="Toyoda A."/>
            <person name="Suzuki Y."/>
            <person name="Hashimoto A."/>
            <person name="Yamaguchi K."/>
            <person name="Sugano A."/>
            <person name="Kohara Y."/>
            <person name="Fujiyama A."/>
            <person name="Anterola A."/>
            <person name="Aoki S."/>
            <person name="Ashton N."/>
            <person name="Barbazuk W.B."/>
            <person name="Barker E."/>
            <person name="Bennetzen J."/>
            <person name="Bezanilla M."/>
            <person name="Blankenship R."/>
            <person name="Cho S.H."/>
            <person name="Dutcher S."/>
            <person name="Estelle M."/>
            <person name="Fawcett J.A."/>
            <person name="Gundlach H."/>
            <person name="Hanada K."/>
            <person name="Heyl A."/>
            <person name="Hicks K.A."/>
            <person name="Hugh J."/>
            <person name="Lohr M."/>
            <person name="Mayer K."/>
            <person name="Melkozernov A."/>
            <person name="Murata T."/>
            <person name="Nelson D."/>
            <person name="Pils B."/>
            <person name="Prigge M."/>
            <person name="Reiss B."/>
            <person name="Renner T."/>
            <person name="Rombauts S."/>
            <person name="Rushton P."/>
            <person name="Sanderfoot A."/>
            <person name="Schween G."/>
            <person name="Shiu S.-H."/>
            <person name="Stueber K."/>
            <person name="Theodoulou F.L."/>
            <person name="Tu H."/>
            <person name="Van de Peer Y."/>
            <person name="Verrier P.J."/>
            <person name="Waters E."/>
            <person name="Wood A."/>
            <person name="Yang L."/>
            <person name="Cove D."/>
            <person name="Cuming A."/>
            <person name="Hasebe M."/>
            <person name="Lucas S."/>
            <person name="Mishler D.B."/>
            <person name="Reski R."/>
            <person name="Grigoriev I."/>
            <person name="Quatrano R.S."/>
            <person name="Boore J.L."/>
        </authorList>
    </citation>
    <scope>NUCLEOTIDE SEQUENCE [LARGE SCALE GENOMIC DNA]</scope>
    <source>
        <strain evidence="2 3">cv. Gransden 2004</strain>
    </source>
</reference>
<accession>A0A7I3ZS22</accession>
<dbReference type="PANTHER" id="PTHR35494">
    <property type="entry name" value="NAD(P)H-QUINONE OXIDOREDUCTASE SUBUNIT S, CHLOROPLASTIC"/>
    <property type="match status" value="1"/>
</dbReference>
<dbReference type="SMR" id="A0A7I3ZS22"/>
<dbReference type="GO" id="GO:0009767">
    <property type="term" value="P:photosynthetic electron transport chain"/>
    <property type="evidence" value="ECO:0007669"/>
    <property type="project" value="EnsemblPlants"/>
</dbReference>
<feature type="compositionally biased region" description="Polar residues" evidence="1">
    <location>
        <begin position="286"/>
        <end position="295"/>
    </location>
</feature>
<dbReference type="Pfam" id="PF11623">
    <property type="entry name" value="NdhS"/>
    <property type="match status" value="1"/>
</dbReference>
<dbReference type="GO" id="GO:0009535">
    <property type="term" value="C:chloroplast thylakoid membrane"/>
    <property type="evidence" value="ECO:0007669"/>
    <property type="project" value="EnsemblPlants"/>
</dbReference>
<dbReference type="OrthoDB" id="2015351at2759"/>
<gene>
    <name evidence="2" type="primary">LOC112288498</name>
</gene>
<dbReference type="PANTHER" id="PTHR35494:SF1">
    <property type="entry name" value="NAD(P)H-QUINONE OXIDOREDUCTASE SUBUNIT S, CHLOROPLASTIC"/>
    <property type="match status" value="1"/>
</dbReference>
<evidence type="ECO:0000313" key="2">
    <source>
        <dbReference type="EnsemblPlants" id="PAC:32957976.CDS.1"/>
    </source>
</evidence>
<keyword evidence="3" id="KW-1185">Reference proteome</keyword>
<evidence type="ECO:0000256" key="1">
    <source>
        <dbReference type="SAM" id="MobiDB-lite"/>
    </source>
</evidence>
<reference evidence="2" key="3">
    <citation type="submission" date="2020-12" db="UniProtKB">
        <authorList>
            <consortium name="EnsemblPlants"/>
        </authorList>
    </citation>
    <scope>IDENTIFICATION</scope>
</reference>
<name>A0A7I3ZS22_PHYPA</name>
<dbReference type="RefSeq" id="XP_024388469.1">
    <property type="nucleotide sequence ID" value="XM_024532701.1"/>
</dbReference>
<feature type="region of interest" description="Disordered" evidence="1">
    <location>
        <begin position="263"/>
        <end position="295"/>
    </location>
</feature>
<dbReference type="EMBL" id="ABEU02000011">
    <property type="status" value="NOT_ANNOTATED_CDS"/>
    <property type="molecule type" value="Genomic_DNA"/>
</dbReference>
<dbReference type="InParanoid" id="A0A7I3ZS22"/>
<protein>
    <submittedName>
        <fullName evidence="2">Uncharacterized protein</fullName>
    </submittedName>
</protein>
<feature type="compositionally biased region" description="Polar residues" evidence="1">
    <location>
        <begin position="264"/>
        <end position="274"/>
    </location>
</feature>
<dbReference type="FunCoup" id="A0A7I3ZS22">
    <property type="interactions" value="1951"/>
</dbReference>
<dbReference type="Gene3D" id="2.30.30.140">
    <property type="match status" value="1"/>
</dbReference>
<dbReference type="EnsemblPlants" id="Pp3c11_19730V3.2">
    <property type="protein sequence ID" value="PAC:32957976.CDS.1"/>
    <property type="gene ID" value="Pp3c11_19730"/>
</dbReference>
<dbReference type="InterPro" id="IPR021659">
    <property type="entry name" value="NdhS"/>
</dbReference>
<dbReference type="GeneID" id="112288498"/>
<proteinExistence type="predicted"/>
<evidence type="ECO:0000313" key="3">
    <source>
        <dbReference type="Proteomes" id="UP000006727"/>
    </source>
</evidence>
<dbReference type="GO" id="GO:0010598">
    <property type="term" value="C:NAD(P)H dehydrogenase complex (plastoquinone)"/>
    <property type="evidence" value="ECO:0007669"/>
    <property type="project" value="EnsemblPlants"/>
</dbReference>
<sequence length="295" mass="31744">MRVFDDGCMKLWLRWRLFLVVRYPQREAVDGGSQSGAAMAAMTGICRAPLSLALQRESSFWGSNVGVHQQQKSASSNSGGSTGGVRVGIRAEGFDFWQVLGGRGLKGGEDGLKQEKTARVLQEAKKNLVVEKKKKGSVEGNVEAAEGLPGTFNKELGGWTGGFPGGEKGLRQFVQSNPPPAKASQMSNEIRKLQDSISRPLKPRAPSPPLLMPGMTVKVISPSNPYFEFIGIVQRVTDGKVGVIFEGGNWDKLVSFKLQDLERTSQGPPMSNPKSAILERMIVPEGTSSPEGASS</sequence>
<reference evidence="2 3" key="2">
    <citation type="journal article" date="2018" name="Plant J.">
        <title>The Physcomitrella patens chromosome-scale assembly reveals moss genome structure and evolution.</title>
        <authorList>
            <person name="Lang D."/>
            <person name="Ullrich K.K."/>
            <person name="Murat F."/>
            <person name="Fuchs J."/>
            <person name="Jenkins J."/>
            <person name="Haas F.B."/>
            <person name="Piednoel M."/>
            <person name="Gundlach H."/>
            <person name="Van Bel M."/>
            <person name="Meyberg R."/>
            <person name="Vives C."/>
            <person name="Morata J."/>
            <person name="Symeonidi A."/>
            <person name="Hiss M."/>
            <person name="Muchero W."/>
            <person name="Kamisugi Y."/>
            <person name="Saleh O."/>
            <person name="Blanc G."/>
            <person name="Decker E.L."/>
            <person name="van Gessel N."/>
            <person name="Grimwood J."/>
            <person name="Hayes R.D."/>
            <person name="Graham S.W."/>
            <person name="Gunter L.E."/>
            <person name="McDaniel S.F."/>
            <person name="Hoernstein S.N.W."/>
            <person name="Larsson A."/>
            <person name="Li F.W."/>
            <person name="Perroud P.F."/>
            <person name="Phillips J."/>
            <person name="Ranjan P."/>
            <person name="Rokshar D.S."/>
            <person name="Rothfels C.J."/>
            <person name="Schneider L."/>
            <person name="Shu S."/>
            <person name="Stevenson D.W."/>
            <person name="Thummler F."/>
            <person name="Tillich M."/>
            <person name="Villarreal Aguilar J.C."/>
            <person name="Widiez T."/>
            <person name="Wong G.K."/>
            <person name="Wymore A."/>
            <person name="Zhang Y."/>
            <person name="Zimmer A.D."/>
            <person name="Quatrano R.S."/>
            <person name="Mayer K.F.X."/>
            <person name="Goodstein D."/>
            <person name="Casacuberta J.M."/>
            <person name="Vandepoele K."/>
            <person name="Reski R."/>
            <person name="Cuming A.C."/>
            <person name="Tuskan G.A."/>
            <person name="Maumus F."/>
            <person name="Salse J."/>
            <person name="Schmutz J."/>
            <person name="Rensing S.A."/>
        </authorList>
    </citation>
    <scope>NUCLEOTIDE SEQUENCE [LARGE SCALE GENOMIC DNA]</scope>
    <source>
        <strain evidence="2 3">cv. Gransden 2004</strain>
    </source>
</reference>
<dbReference type="Gramene" id="Pp3c11_19730V3.2">
    <property type="protein sequence ID" value="PAC:32957976.CDS.1"/>
    <property type="gene ID" value="Pp3c11_19730"/>
</dbReference>
<dbReference type="Proteomes" id="UP000006727">
    <property type="component" value="Chromosome 11"/>
</dbReference>